<evidence type="ECO:0000256" key="1">
    <source>
        <dbReference type="SAM" id="MobiDB-lite"/>
    </source>
</evidence>
<name>A0ABQ0DHJ9_9EUKA</name>
<dbReference type="Proteomes" id="UP001628156">
    <property type="component" value="Unassembled WGS sequence"/>
</dbReference>
<evidence type="ECO:0000313" key="3">
    <source>
        <dbReference type="Proteomes" id="UP001628156"/>
    </source>
</evidence>
<proteinExistence type="predicted"/>
<organism evidence="2 3">
    <name type="scientific">Entamoeba nuttalli</name>
    <dbReference type="NCBI Taxonomy" id="412467"/>
    <lineage>
        <taxon>Eukaryota</taxon>
        <taxon>Amoebozoa</taxon>
        <taxon>Evosea</taxon>
        <taxon>Archamoebae</taxon>
        <taxon>Mastigamoebida</taxon>
        <taxon>Entamoebidae</taxon>
        <taxon>Entamoeba</taxon>
    </lineage>
</organism>
<gene>
    <name evidence="2" type="ORF">ENUP19_0102G0013</name>
</gene>
<evidence type="ECO:0000313" key="2">
    <source>
        <dbReference type="EMBL" id="GAB1222314.1"/>
    </source>
</evidence>
<dbReference type="EMBL" id="BAAFRS010000102">
    <property type="protein sequence ID" value="GAB1222314.1"/>
    <property type="molecule type" value="Genomic_DNA"/>
</dbReference>
<feature type="region of interest" description="Disordered" evidence="1">
    <location>
        <begin position="1"/>
        <end position="22"/>
    </location>
</feature>
<reference evidence="2 3" key="1">
    <citation type="journal article" date="2019" name="PLoS Negl. Trop. Dis.">
        <title>Whole genome sequencing of Entamoeba nuttalli reveals mammalian host-related molecular signatures and a novel octapeptide-repeat surface protein.</title>
        <authorList>
            <person name="Tanaka M."/>
            <person name="Makiuchi T."/>
            <person name="Komiyama T."/>
            <person name="Shiina T."/>
            <person name="Osaki K."/>
            <person name="Tachibana H."/>
        </authorList>
    </citation>
    <scope>NUCLEOTIDE SEQUENCE [LARGE SCALE GENOMIC DNA]</scope>
    <source>
        <strain evidence="2 3">P19-061405</strain>
    </source>
</reference>
<evidence type="ECO:0008006" key="4">
    <source>
        <dbReference type="Google" id="ProtNLM"/>
    </source>
</evidence>
<keyword evidence="3" id="KW-1185">Reference proteome</keyword>
<accession>A0ABQ0DHJ9</accession>
<comment type="caution">
    <text evidence="2">The sequence shown here is derived from an EMBL/GenBank/DDBJ whole genome shotgun (WGS) entry which is preliminary data.</text>
</comment>
<protein>
    <recommendedName>
        <fullName evidence="4">RNA recognition motif domain containing protein</fullName>
    </recommendedName>
</protein>
<sequence length="211" mass="25121">MQGGYFHNPSNYPPPKAPQEPYSNHQYMYRHQQMQQNNNYNNYPTGARYAAPVVREQPPPPLASRDFRNQITDKSGYVELKSNVIIFTNIPPDQQQQKDFLSNYIPKYICESYLPAYKIEVVYIADRKTAEGIMVHFKKGFEGKDNREAYWGMEYWMKQSIFDNENGICKIPVKHIPPTVHVKSDGSYEYIYSREQRRLDDRRDRRDDYHY</sequence>